<proteinExistence type="predicted"/>
<protein>
    <submittedName>
        <fullName evidence="2">Dimodular nonribosomal peptide synthase</fullName>
    </submittedName>
</protein>
<dbReference type="Gene3D" id="3.40.50.1820">
    <property type="entry name" value="alpha/beta hydrolase"/>
    <property type="match status" value="1"/>
</dbReference>
<dbReference type="InterPro" id="IPR038020">
    <property type="entry name" value="MbtH-like_sf"/>
</dbReference>
<dbReference type="InterPro" id="IPR029058">
    <property type="entry name" value="AB_hydrolase_fold"/>
</dbReference>
<keyword evidence="3" id="KW-1185">Reference proteome</keyword>
<dbReference type="Pfam" id="PF00975">
    <property type="entry name" value="Thioesterase"/>
    <property type="match status" value="1"/>
</dbReference>
<reference evidence="2 3" key="1">
    <citation type="submission" date="2016-04" db="EMBL/GenBank/DDBJ databases">
        <authorList>
            <consortium name="Pathogen Informatics"/>
        </authorList>
    </citation>
    <scope>NUCLEOTIDE SEQUENCE [LARGE SCALE GENOMIC DNA]</scope>
    <source>
        <strain evidence="2 3">H050680373</strain>
    </source>
</reference>
<gene>
    <name evidence="2" type="primary">dhbF</name>
    <name evidence="2" type="ORF">SAMEA3906486_01522</name>
</gene>
<evidence type="ECO:0000313" key="2">
    <source>
        <dbReference type="EMBL" id="SAI67452.1"/>
    </source>
</evidence>
<dbReference type="OrthoDB" id="9766486at2"/>
<dbReference type="Proteomes" id="UP000076848">
    <property type="component" value="Unassembled WGS sequence"/>
</dbReference>
<accession>A0A157SAK5</accession>
<organism evidence="2 3">
    <name type="scientific">Bordetella ansorpii</name>
    <dbReference type="NCBI Taxonomy" id="288768"/>
    <lineage>
        <taxon>Bacteria</taxon>
        <taxon>Pseudomonadati</taxon>
        <taxon>Pseudomonadota</taxon>
        <taxon>Betaproteobacteria</taxon>
        <taxon>Burkholderiales</taxon>
        <taxon>Alcaligenaceae</taxon>
        <taxon>Bordetella</taxon>
    </lineage>
</organism>
<feature type="domain" description="MbtH-like" evidence="1">
    <location>
        <begin position="4"/>
        <end position="55"/>
    </location>
</feature>
<dbReference type="InterPro" id="IPR005153">
    <property type="entry name" value="MbtH-like_dom"/>
</dbReference>
<dbReference type="Pfam" id="PF03621">
    <property type="entry name" value="MbtH"/>
    <property type="match status" value="1"/>
</dbReference>
<name>A0A157SAK5_9BORD</name>
<dbReference type="SUPFAM" id="SSF160582">
    <property type="entry name" value="MbtH-like"/>
    <property type="match status" value="1"/>
</dbReference>
<dbReference type="EMBL" id="FKIF01000002">
    <property type="protein sequence ID" value="SAI67452.1"/>
    <property type="molecule type" value="Genomic_DNA"/>
</dbReference>
<dbReference type="PANTHER" id="PTHR38444">
    <property type="entry name" value="ENTEROBACTIN BIOSYNTHESIS PROTEIN YBDZ"/>
    <property type="match status" value="1"/>
</dbReference>
<dbReference type="PANTHER" id="PTHR38444:SF1">
    <property type="entry name" value="ENTEROBACTIN BIOSYNTHESIS PROTEIN YBDZ"/>
    <property type="match status" value="1"/>
</dbReference>
<dbReference type="GO" id="GO:0005829">
    <property type="term" value="C:cytosol"/>
    <property type="evidence" value="ECO:0007669"/>
    <property type="project" value="TreeGrafter"/>
</dbReference>
<dbReference type="Gene3D" id="3.90.820.10">
    <property type="entry name" value="Structural Genomics, Unknown Function 30-nov-00 1gh9 Mol_id"/>
    <property type="match status" value="1"/>
</dbReference>
<dbReference type="AlphaFoldDB" id="A0A157SAK5"/>
<dbReference type="SUPFAM" id="SSF53474">
    <property type="entry name" value="alpha/beta-Hydrolases"/>
    <property type="match status" value="1"/>
</dbReference>
<evidence type="ECO:0000259" key="1">
    <source>
        <dbReference type="SMART" id="SM00923"/>
    </source>
</evidence>
<dbReference type="RefSeq" id="WP_066125255.1">
    <property type="nucleotide sequence ID" value="NZ_FKIF01000002.1"/>
</dbReference>
<evidence type="ECO:0000313" key="3">
    <source>
        <dbReference type="Proteomes" id="UP000076848"/>
    </source>
</evidence>
<dbReference type="STRING" id="288768.SAMEA3906486_01522"/>
<dbReference type="InterPro" id="IPR037407">
    <property type="entry name" value="MLP_fam"/>
</dbReference>
<dbReference type="InterPro" id="IPR001031">
    <property type="entry name" value="Thioesterase"/>
</dbReference>
<sequence length="351" mass="38540">MSINHFDREDGIFIVLVNDDGQYSLWPHRAPVPIGWRVVEGIAGDRPTLLTYVEQACIRRGGGRAADAASSPSHVRSLPRTLPAGLELLGLLVPGSLPLFCLHPVTGSVFDYHPLADRLRAERTVYGLACRMLTDARHTDVSLAQMADDYTDTIRCVQPQGPYHLLGWALGGALAVMVCARLEQAGQAIRFLGLVDPFVPAGARERPRDWQQDFRAFVSMLGAAEEDIGVLRGPSAQQMAREAIAELLQPVLARSDPSTHEAWDATASREVAKAFFVARHLKRLADEAPPLPGLRIRPLCWWTGRSGHSARHALKSQLQADEWAFEIDAMHGTMLAHPSVLQAIRRALADP</sequence>
<dbReference type="SMART" id="SM00923">
    <property type="entry name" value="MbtH"/>
    <property type="match status" value="1"/>
</dbReference>
<dbReference type="GO" id="GO:0019290">
    <property type="term" value="P:siderophore biosynthetic process"/>
    <property type="evidence" value="ECO:0007669"/>
    <property type="project" value="TreeGrafter"/>
</dbReference>